<gene>
    <name evidence="2" type="ORF">C7I55_18400</name>
</gene>
<accession>A0A2P7QKC3</accession>
<dbReference type="AlphaFoldDB" id="A0A2P7QKC3"/>
<keyword evidence="1" id="KW-0472">Membrane</keyword>
<organism evidence="2 3">
    <name type="scientific">Allosphingosinicella deserti</name>
    <dbReference type="NCBI Taxonomy" id="2116704"/>
    <lineage>
        <taxon>Bacteria</taxon>
        <taxon>Pseudomonadati</taxon>
        <taxon>Pseudomonadota</taxon>
        <taxon>Alphaproteobacteria</taxon>
        <taxon>Sphingomonadales</taxon>
        <taxon>Sphingomonadaceae</taxon>
        <taxon>Allosphingosinicella</taxon>
    </lineage>
</organism>
<comment type="caution">
    <text evidence="2">The sequence shown here is derived from an EMBL/GenBank/DDBJ whole genome shotgun (WGS) entry which is preliminary data.</text>
</comment>
<dbReference type="EMBL" id="PXYI01000006">
    <property type="protein sequence ID" value="PSJ38416.1"/>
    <property type="molecule type" value="Genomic_DNA"/>
</dbReference>
<name>A0A2P7QKC3_9SPHN</name>
<evidence type="ECO:0000256" key="1">
    <source>
        <dbReference type="SAM" id="Phobius"/>
    </source>
</evidence>
<dbReference type="RefSeq" id="WP_146151069.1">
    <property type="nucleotide sequence ID" value="NZ_PXYI01000006.1"/>
</dbReference>
<keyword evidence="1" id="KW-0812">Transmembrane</keyword>
<dbReference type="OrthoDB" id="1327909at28211"/>
<feature type="transmembrane region" description="Helical" evidence="1">
    <location>
        <begin position="135"/>
        <end position="154"/>
    </location>
</feature>
<sequence length="242" mass="26395">MLAVIQPELGTEGLGNGGHRILLAGPIEALAYPPLCPNCGAQATHRLPVVKVFMFNNQNDGPWQHRIARADPLFCADCVRRHRSEHQPITAAERLKSIVFSELAFPGFLTAAFALFLIKEGIADALRDPGRGGPLFAFAAILALVSLLCFRAAAARTAHRRIPALSSVQRAFDFGDDGTTAFTTIQRSYVIRNPDSAEAFERLNAGRSEALTGPEGKARDNRRTWLFGLALGGFVLIYWLVQ</sequence>
<keyword evidence="3" id="KW-1185">Reference proteome</keyword>
<reference evidence="2 3" key="1">
    <citation type="submission" date="2018-03" db="EMBL/GenBank/DDBJ databases">
        <title>The draft genome of Sphingosinicella sp. GL-C-18.</title>
        <authorList>
            <person name="Liu L."/>
            <person name="Li L."/>
            <person name="Liang L."/>
            <person name="Zhang X."/>
            <person name="Wang T."/>
        </authorList>
    </citation>
    <scope>NUCLEOTIDE SEQUENCE [LARGE SCALE GENOMIC DNA]</scope>
    <source>
        <strain evidence="2 3">GL-C-18</strain>
    </source>
</reference>
<dbReference type="Proteomes" id="UP000241167">
    <property type="component" value="Unassembled WGS sequence"/>
</dbReference>
<evidence type="ECO:0000313" key="2">
    <source>
        <dbReference type="EMBL" id="PSJ38416.1"/>
    </source>
</evidence>
<evidence type="ECO:0000313" key="3">
    <source>
        <dbReference type="Proteomes" id="UP000241167"/>
    </source>
</evidence>
<protein>
    <submittedName>
        <fullName evidence="2">Uncharacterized protein</fullName>
    </submittedName>
</protein>
<feature type="transmembrane region" description="Helical" evidence="1">
    <location>
        <begin position="224"/>
        <end position="241"/>
    </location>
</feature>
<proteinExistence type="predicted"/>
<keyword evidence="1" id="KW-1133">Transmembrane helix</keyword>
<feature type="transmembrane region" description="Helical" evidence="1">
    <location>
        <begin position="103"/>
        <end position="123"/>
    </location>
</feature>